<feature type="transmembrane region" description="Helical" evidence="8">
    <location>
        <begin position="18"/>
        <end position="35"/>
    </location>
</feature>
<feature type="transmembrane region" description="Helical" evidence="8">
    <location>
        <begin position="114"/>
        <end position="131"/>
    </location>
</feature>
<keyword evidence="7" id="KW-0479">Metal-binding</keyword>
<comment type="cofactor">
    <cofactor evidence="7">
        <name>Mg(2+)</name>
        <dbReference type="ChEBI" id="CHEBI:18420"/>
    </cofactor>
</comment>
<dbReference type="AlphaFoldDB" id="A0A2S9K4R1"/>
<proteinExistence type="predicted"/>
<evidence type="ECO:0000256" key="5">
    <source>
        <dbReference type="ARBA" id="ARBA00022989"/>
    </source>
</evidence>
<dbReference type="GO" id="GO:0016780">
    <property type="term" value="F:phosphotransferase activity, for other substituted phosphate groups"/>
    <property type="evidence" value="ECO:0007669"/>
    <property type="project" value="InterPro"/>
</dbReference>
<evidence type="ECO:0000313" key="10">
    <source>
        <dbReference type="Proteomes" id="UP000238589"/>
    </source>
</evidence>
<feature type="binding site" evidence="7">
    <location>
        <position position="227"/>
    </location>
    <ligand>
        <name>Mg(2+)</name>
        <dbReference type="ChEBI" id="CHEBI:18420"/>
    </ligand>
</feature>
<comment type="caution">
    <text evidence="9">The sequence shown here is derived from an EMBL/GenBank/DDBJ whole genome shotgun (WGS) entry which is preliminary data.</text>
</comment>
<feature type="transmembrane region" description="Helical" evidence="8">
    <location>
        <begin position="198"/>
        <end position="216"/>
    </location>
</feature>
<evidence type="ECO:0000256" key="2">
    <source>
        <dbReference type="ARBA" id="ARBA00022475"/>
    </source>
</evidence>
<keyword evidence="4 8" id="KW-0812">Transmembrane</keyword>
<evidence type="ECO:0000256" key="8">
    <source>
        <dbReference type="SAM" id="Phobius"/>
    </source>
</evidence>
<evidence type="ECO:0000256" key="7">
    <source>
        <dbReference type="PIRSR" id="PIRSR600715-1"/>
    </source>
</evidence>
<keyword evidence="5 8" id="KW-1133">Transmembrane helix</keyword>
<dbReference type="PANTHER" id="PTHR22926">
    <property type="entry name" value="PHOSPHO-N-ACETYLMURAMOYL-PENTAPEPTIDE-TRANSFERASE"/>
    <property type="match status" value="1"/>
</dbReference>
<feature type="transmembrane region" description="Helical" evidence="8">
    <location>
        <begin position="62"/>
        <end position="79"/>
    </location>
</feature>
<protein>
    <submittedName>
        <fullName evidence="9">Glycosyl transferase</fullName>
    </submittedName>
</protein>
<dbReference type="GO" id="GO:0005886">
    <property type="term" value="C:plasma membrane"/>
    <property type="evidence" value="ECO:0007669"/>
    <property type="project" value="UniProtKB-SubCell"/>
</dbReference>
<evidence type="ECO:0000313" key="9">
    <source>
        <dbReference type="EMBL" id="PRD65443.1"/>
    </source>
</evidence>
<accession>A0A2S9K4R1</accession>
<dbReference type="OrthoDB" id="9783652at2"/>
<dbReference type="InterPro" id="IPR000715">
    <property type="entry name" value="Glycosyl_transferase_4"/>
</dbReference>
<dbReference type="GO" id="GO:0009103">
    <property type="term" value="P:lipopolysaccharide biosynthetic process"/>
    <property type="evidence" value="ECO:0007669"/>
    <property type="project" value="TreeGrafter"/>
</dbReference>
<sequence>MTLAQALTGIFNSPTLDAAIWGLVTSWGACLMLVLTKRWHGALSMDFTDGIQKFHSSPTPRVGGLPIVLGVLVAWWQAPTEWKEPLFVLFVAGMPAFTFGLAEDITKRVGVSQRLLATMASGLLAWWLSDYSLSRVDVLGVDWLLNFTTISVIFTAFAIGGVANSINIIDGFNGLASTSSFLAFIGFGMIAYQVNDAMLAGMSLILASCVWGFFWINWPLGKIFLGDGGSYFIGFSLAWIAVLLIERNSTVSPFAALIICVHPVTEVIFSIYRRRVKQAHPGHPDRLHFHSLVKRRYIARWFSHLSMQSKNSITGLLVGGMTITAVIVANIVYESTLMSAICFIGLGVGYILLYLRMIRHRWIITKKTNWHTDK</sequence>
<dbReference type="Pfam" id="PF00953">
    <property type="entry name" value="Glycos_transf_4"/>
    <property type="match status" value="1"/>
</dbReference>
<feature type="transmembrane region" description="Helical" evidence="8">
    <location>
        <begin position="85"/>
        <end position="102"/>
    </location>
</feature>
<keyword evidence="2" id="KW-1003">Cell membrane</keyword>
<organism evidence="9 10">
    <name type="scientific">Malikia granosa</name>
    <dbReference type="NCBI Taxonomy" id="263067"/>
    <lineage>
        <taxon>Bacteria</taxon>
        <taxon>Pseudomonadati</taxon>
        <taxon>Pseudomonadota</taxon>
        <taxon>Betaproteobacteria</taxon>
        <taxon>Burkholderiales</taxon>
        <taxon>Comamonadaceae</taxon>
        <taxon>Malikia</taxon>
    </lineage>
</organism>
<comment type="subcellular location">
    <subcellularLocation>
        <location evidence="1">Cell membrane</location>
        <topology evidence="1">Multi-pass membrane protein</topology>
    </subcellularLocation>
</comment>
<evidence type="ECO:0000256" key="4">
    <source>
        <dbReference type="ARBA" id="ARBA00022692"/>
    </source>
</evidence>
<evidence type="ECO:0000256" key="3">
    <source>
        <dbReference type="ARBA" id="ARBA00022679"/>
    </source>
</evidence>
<dbReference type="GO" id="GO:0044038">
    <property type="term" value="P:cell wall macromolecule biosynthetic process"/>
    <property type="evidence" value="ECO:0007669"/>
    <property type="project" value="TreeGrafter"/>
</dbReference>
<keyword evidence="10" id="KW-1185">Reference proteome</keyword>
<dbReference type="PANTHER" id="PTHR22926:SF3">
    <property type="entry name" value="UNDECAPRENYL-PHOSPHATE ALPHA-N-ACETYLGLUCOSAMINYL 1-PHOSPHATE TRANSFERASE"/>
    <property type="match status" value="1"/>
</dbReference>
<dbReference type="CDD" id="cd06912">
    <property type="entry name" value="GT_MraY_like"/>
    <property type="match status" value="1"/>
</dbReference>
<dbReference type="GO" id="GO:0046872">
    <property type="term" value="F:metal ion binding"/>
    <property type="evidence" value="ECO:0007669"/>
    <property type="project" value="UniProtKB-KW"/>
</dbReference>
<feature type="transmembrane region" description="Helical" evidence="8">
    <location>
        <begin position="251"/>
        <end position="272"/>
    </location>
</feature>
<dbReference type="EMBL" id="PVLQ01000030">
    <property type="protein sequence ID" value="PRD65443.1"/>
    <property type="molecule type" value="Genomic_DNA"/>
</dbReference>
<feature type="transmembrane region" description="Helical" evidence="8">
    <location>
        <begin position="313"/>
        <end position="332"/>
    </location>
</feature>
<dbReference type="RefSeq" id="WP_105748351.1">
    <property type="nucleotide sequence ID" value="NZ_PVLQ01000030.1"/>
</dbReference>
<reference evidence="9 10" key="1">
    <citation type="submission" date="2018-03" db="EMBL/GenBank/DDBJ databases">
        <title>Comparative genomics illustrates the genes involved in a hyperalkaliphilic mechanisms of Serpentinomonas isolated from highly-alkaline calcium-rich serpentinized springs.</title>
        <authorList>
            <person name="Suzuki S."/>
            <person name="Ishii S."/>
            <person name="Walworth N."/>
            <person name="Bird L."/>
            <person name="Kuenen J.G."/>
            <person name="Nealson K.H."/>
        </authorList>
    </citation>
    <scope>NUCLEOTIDE SEQUENCE [LARGE SCALE GENOMIC DNA]</scope>
    <source>
        <strain evidence="9 10">P1</strain>
    </source>
</reference>
<evidence type="ECO:0000256" key="1">
    <source>
        <dbReference type="ARBA" id="ARBA00004651"/>
    </source>
</evidence>
<keyword evidence="7" id="KW-0460">Magnesium</keyword>
<gene>
    <name evidence="9" type="ORF">C6P64_09630</name>
</gene>
<evidence type="ECO:0000256" key="6">
    <source>
        <dbReference type="ARBA" id="ARBA00023136"/>
    </source>
</evidence>
<feature type="transmembrane region" description="Helical" evidence="8">
    <location>
        <begin position="338"/>
        <end position="357"/>
    </location>
</feature>
<feature type="binding site" evidence="7">
    <location>
        <position position="167"/>
    </location>
    <ligand>
        <name>Mg(2+)</name>
        <dbReference type="ChEBI" id="CHEBI:18420"/>
    </ligand>
</feature>
<keyword evidence="3 9" id="KW-0808">Transferase</keyword>
<name>A0A2S9K4R1_9BURK</name>
<feature type="transmembrane region" description="Helical" evidence="8">
    <location>
        <begin position="143"/>
        <end position="163"/>
    </location>
</feature>
<dbReference type="GO" id="GO:0071555">
    <property type="term" value="P:cell wall organization"/>
    <property type="evidence" value="ECO:0007669"/>
    <property type="project" value="TreeGrafter"/>
</dbReference>
<feature type="transmembrane region" description="Helical" evidence="8">
    <location>
        <begin position="175"/>
        <end position="192"/>
    </location>
</feature>
<feature type="transmembrane region" description="Helical" evidence="8">
    <location>
        <begin position="228"/>
        <end position="245"/>
    </location>
</feature>
<dbReference type="Proteomes" id="UP000238589">
    <property type="component" value="Unassembled WGS sequence"/>
</dbReference>
<keyword evidence="6 8" id="KW-0472">Membrane</keyword>